<dbReference type="Proteomes" id="UP000217838">
    <property type="component" value="Unassembled WGS sequence"/>
</dbReference>
<dbReference type="PANTHER" id="PTHR42941">
    <property type="entry name" value="SLL1037 PROTEIN"/>
    <property type="match status" value="1"/>
</dbReference>
<dbReference type="Gene3D" id="3.40.190.10">
    <property type="entry name" value="Periplasmic binding protein-like II"/>
    <property type="match status" value="2"/>
</dbReference>
<dbReference type="NCBIfam" id="TIGR02122">
    <property type="entry name" value="TRAP_TAXI"/>
    <property type="match status" value="1"/>
</dbReference>
<evidence type="ECO:0000313" key="2">
    <source>
        <dbReference type="Proteomes" id="UP000217838"/>
    </source>
</evidence>
<dbReference type="Pfam" id="PF16868">
    <property type="entry name" value="NMT1_3"/>
    <property type="match status" value="1"/>
</dbReference>
<dbReference type="PANTHER" id="PTHR42941:SF1">
    <property type="entry name" value="SLL1037 PROTEIN"/>
    <property type="match status" value="1"/>
</dbReference>
<dbReference type="InterPro" id="IPR011852">
    <property type="entry name" value="TRAP_TAXI"/>
</dbReference>
<protein>
    <submittedName>
        <fullName evidence="1">Immunogenic protein</fullName>
    </submittedName>
</protein>
<evidence type="ECO:0000313" key="1">
    <source>
        <dbReference type="EMBL" id="PCI92674.1"/>
    </source>
</evidence>
<dbReference type="AlphaFoldDB" id="A0A2A4YD87"/>
<dbReference type="SUPFAM" id="SSF53850">
    <property type="entry name" value="Periplasmic binding protein-like II"/>
    <property type="match status" value="1"/>
</dbReference>
<proteinExistence type="predicted"/>
<comment type="caution">
    <text evidence="1">The sequence shown here is derived from an EMBL/GenBank/DDBJ whole genome shotgun (WGS) entry which is preliminary data.</text>
</comment>
<dbReference type="EMBL" id="NVUU01000090">
    <property type="protein sequence ID" value="PCI92674.1"/>
    <property type="molecule type" value="Genomic_DNA"/>
</dbReference>
<accession>A0A2A4YD87</accession>
<dbReference type="CDD" id="cd13520">
    <property type="entry name" value="PBP2_TAXI_TRAP"/>
    <property type="match status" value="1"/>
</dbReference>
<name>A0A2A4YD87_UNCAE</name>
<gene>
    <name evidence="1" type="ORF">COB11_06810</name>
</gene>
<sequence>MKPNSKKHSKLTRSRARRMALARERRGAFARIKAGLPTFLVGLVIVAGLVGAYVLWRSPSMLQKQEADVSFFQIATGSVGGTYYPVGKAIASVISKPPGGVPCDDGGKCGVDGLIAIAKTATGSVANVRAVNSGHIESALAQADVVAWAAEGKGPFVTDGKFENLRVIASLYPEAVHLVVAKSSGIARVEDLRGKRVSIDRFGSGTQIDALLILNAYGLHKDDYIQHTIDASQATDMILSGDLDAYFLIAGTPSLAVADLAERSMINLIPIDGEPAEKLKAENTFFVSTKIAADTYKNISEVKTISVRALWITHTAVSGQVIHDVLKALWRPENEKSFLQGHAKTKLIKPQTALNGTAIPLHRGARAYYINQGLLKR</sequence>
<organism evidence="1 2">
    <name type="scientific">Aerophobetes bacterium</name>
    <dbReference type="NCBI Taxonomy" id="2030807"/>
    <lineage>
        <taxon>Bacteria</taxon>
        <taxon>Candidatus Aerophobota</taxon>
    </lineage>
</organism>
<reference evidence="2" key="1">
    <citation type="submission" date="2017-08" db="EMBL/GenBank/DDBJ databases">
        <title>A dynamic microbial community with high functional redundancy inhabits the cold, oxic subseafloor aquifer.</title>
        <authorList>
            <person name="Tully B.J."/>
            <person name="Wheat C.G."/>
            <person name="Glazer B.T."/>
            <person name="Huber J.A."/>
        </authorList>
    </citation>
    <scope>NUCLEOTIDE SEQUENCE [LARGE SCALE GENOMIC DNA]</scope>
</reference>